<dbReference type="FunCoup" id="A0A0C2WT27">
    <property type="interactions" value="46"/>
</dbReference>
<name>A0A0C2WT27_AMAMK</name>
<protein>
    <recommendedName>
        <fullName evidence="3">ELYS-like domain-containing protein</fullName>
    </recommendedName>
</protein>
<dbReference type="GO" id="GO:0005634">
    <property type="term" value="C:nucleus"/>
    <property type="evidence" value="ECO:0007669"/>
    <property type="project" value="UniProtKB-SubCell"/>
</dbReference>
<accession>A0A0C2WT27</accession>
<dbReference type="STRING" id="946122.A0A0C2WT27"/>
<evidence type="ECO:0000256" key="2">
    <source>
        <dbReference type="ARBA" id="ARBA00023242"/>
    </source>
</evidence>
<dbReference type="Pfam" id="PF13934">
    <property type="entry name" value="ELYS"/>
    <property type="match status" value="1"/>
</dbReference>
<proteinExistence type="predicted"/>
<evidence type="ECO:0000259" key="3">
    <source>
        <dbReference type="Pfam" id="PF13934"/>
    </source>
</evidence>
<evidence type="ECO:0000313" key="5">
    <source>
        <dbReference type="Proteomes" id="UP000054549"/>
    </source>
</evidence>
<keyword evidence="5" id="KW-1185">Reference proteome</keyword>
<reference evidence="4 5" key="1">
    <citation type="submission" date="2014-04" db="EMBL/GenBank/DDBJ databases">
        <title>Evolutionary Origins and Diversification of the Mycorrhizal Mutualists.</title>
        <authorList>
            <consortium name="DOE Joint Genome Institute"/>
            <consortium name="Mycorrhizal Genomics Consortium"/>
            <person name="Kohler A."/>
            <person name="Kuo A."/>
            <person name="Nagy L.G."/>
            <person name="Floudas D."/>
            <person name="Copeland A."/>
            <person name="Barry K.W."/>
            <person name="Cichocki N."/>
            <person name="Veneault-Fourrey C."/>
            <person name="LaButti K."/>
            <person name="Lindquist E.A."/>
            <person name="Lipzen A."/>
            <person name="Lundell T."/>
            <person name="Morin E."/>
            <person name="Murat C."/>
            <person name="Riley R."/>
            <person name="Ohm R."/>
            <person name="Sun H."/>
            <person name="Tunlid A."/>
            <person name="Henrissat B."/>
            <person name="Grigoriev I.V."/>
            <person name="Hibbett D.S."/>
            <person name="Martin F."/>
        </authorList>
    </citation>
    <scope>NUCLEOTIDE SEQUENCE [LARGE SCALE GENOMIC DNA]</scope>
    <source>
        <strain evidence="4 5">Koide BX008</strain>
    </source>
</reference>
<comment type="subcellular location">
    <subcellularLocation>
        <location evidence="1">Nucleus</location>
    </subcellularLocation>
</comment>
<evidence type="ECO:0000256" key="1">
    <source>
        <dbReference type="ARBA" id="ARBA00004123"/>
    </source>
</evidence>
<dbReference type="AlphaFoldDB" id="A0A0C2WT27"/>
<dbReference type="InParanoid" id="A0A0C2WT27"/>
<feature type="domain" description="ELYS-like" evidence="3">
    <location>
        <begin position="41"/>
        <end position="223"/>
    </location>
</feature>
<dbReference type="EMBL" id="KN818315">
    <property type="protein sequence ID" value="KIL59488.1"/>
    <property type="molecule type" value="Genomic_DNA"/>
</dbReference>
<keyword evidence="2" id="KW-0539">Nucleus</keyword>
<dbReference type="HOGENOM" id="CLU_104460_0_0_1"/>
<dbReference type="InterPro" id="IPR025151">
    <property type="entry name" value="ELYS_dom"/>
</dbReference>
<gene>
    <name evidence="4" type="ORF">M378DRAFT_187986</name>
</gene>
<evidence type="ECO:0000313" key="4">
    <source>
        <dbReference type="EMBL" id="KIL59488.1"/>
    </source>
</evidence>
<sequence>MITDMMDTFSSTSSEEHSRLYATHHRFAQIDQRRALLGDVLIFDLLLSSGGIKHPDILYPPTDVSALEHLLEVIEASHYDALKKECLVYYLLKWHQDGREERFQTERCIPPHFAAAADAYWLLDTGLNVPHAISILSDARINQEYTSKVLQAASLVPNPSHLIVKYVRTARSALTDPHDLETYIIALAEASSFCEAWEYQRIFNDVSPMRSRLFKKLLDWTVTREFSVCKC</sequence>
<organism evidence="4 5">
    <name type="scientific">Amanita muscaria (strain Koide BX008)</name>
    <dbReference type="NCBI Taxonomy" id="946122"/>
    <lineage>
        <taxon>Eukaryota</taxon>
        <taxon>Fungi</taxon>
        <taxon>Dikarya</taxon>
        <taxon>Basidiomycota</taxon>
        <taxon>Agaricomycotina</taxon>
        <taxon>Agaricomycetes</taxon>
        <taxon>Agaricomycetidae</taxon>
        <taxon>Agaricales</taxon>
        <taxon>Pluteineae</taxon>
        <taxon>Amanitaceae</taxon>
        <taxon>Amanita</taxon>
    </lineage>
</organism>
<dbReference type="OrthoDB" id="20729at2759"/>
<dbReference type="Proteomes" id="UP000054549">
    <property type="component" value="Unassembled WGS sequence"/>
</dbReference>